<keyword evidence="3" id="KW-1185">Reference proteome</keyword>
<dbReference type="EMBL" id="AP018907">
    <property type="protein sequence ID" value="BBF93864.1"/>
    <property type="molecule type" value="Genomic_DNA"/>
</dbReference>
<dbReference type="Proteomes" id="UP000266934">
    <property type="component" value="Chromosome"/>
</dbReference>
<protein>
    <submittedName>
        <fullName evidence="2">Uncharacterized protein</fullName>
    </submittedName>
</protein>
<organism evidence="2 3">
    <name type="scientific">Blastochloris tepida</name>
    <dbReference type="NCBI Taxonomy" id="2233851"/>
    <lineage>
        <taxon>Bacteria</taxon>
        <taxon>Pseudomonadati</taxon>
        <taxon>Pseudomonadota</taxon>
        <taxon>Alphaproteobacteria</taxon>
        <taxon>Hyphomicrobiales</taxon>
        <taxon>Blastochloridaceae</taxon>
        <taxon>Blastochloris</taxon>
    </lineage>
</organism>
<sequence length="45" mass="4723">MDKIVVDTRGVWRRPAQQGPAGQAAVNREPGGRPAAPAESEAEPV</sequence>
<dbReference type="AlphaFoldDB" id="A0A348G2T1"/>
<feature type="compositionally biased region" description="Low complexity" evidence="1">
    <location>
        <begin position="15"/>
        <end position="39"/>
    </location>
</feature>
<evidence type="ECO:0000313" key="2">
    <source>
        <dbReference type="EMBL" id="BBF93864.1"/>
    </source>
</evidence>
<evidence type="ECO:0000256" key="1">
    <source>
        <dbReference type="SAM" id="MobiDB-lite"/>
    </source>
</evidence>
<gene>
    <name evidence="2" type="ORF">BLTE_25490</name>
</gene>
<accession>A0A348G2T1</accession>
<dbReference type="KEGG" id="blag:BLTE_25490"/>
<feature type="region of interest" description="Disordered" evidence="1">
    <location>
        <begin position="1"/>
        <end position="45"/>
    </location>
</feature>
<evidence type="ECO:0000313" key="3">
    <source>
        <dbReference type="Proteomes" id="UP000266934"/>
    </source>
</evidence>
<dbReference type="RefSeq" id="WP_160140604.1">
    <property type="nucleotide sequence ID" value="NZ_AP018907.1"/>
</dbReference>
<name>A0A348G2T1_9HYPH</name>
<reference evidence="2 3" key="1">
    <citation type="submission" date="2018-08" db="EMBL/GenBank/DDBJ databases">
        <title>Complete genome sequencing of Blastochloris tepida GI.</title>
        <authorList>
            <person name="Tsukatani Y."/>
            <person name="Mori H."/>
        </authorList>
    </citation>
    <scope>NUCLEOTIDE SEQUENCE [LARGE SCALE GENOMIC DNA]</scope>
    <source>
        <strain evidence="2 3">GI</strain>
    </source>
</reference>
<proteinExistence type="predicted"/>